<keyword evidence="10 13" id="KW-0660">Purine salvage</keyword>
<evidence type="ECO:0000256" key="8">
    <source>
        <dbReference type="ARBA" id="ARBA00022679"/>
    </source>
</evidence>
<reference evidence="15" key="1">
    <citation type="submission" date="2013-07" db="EMBL/GenBank/DDBJ databases">
        <title>Hypoxanthine-xanthine-guanine phosphoribosyl transferase (HXGPRT) from the apicomplexan parasite, Sarcocystis falcatula.</title>
        <authorList>
            <person name="Dangoudoubiyam S."/>
            <person name="Zhang Z."/>
            <person name="Howe D.K."/>
        </authorList>
    </citation>
    <scope>NUCLEOTIDE SEQUENCE</scope>
</reference>
<evidence type="ECO:0000256" key="12">
    <source>
        <dbReference type="ARBA" id="ARBA00022842"/>
    </source>
</evidence>
<evidence type="ECO:0000313" key="15">
    <source>
        <dbReference type="EMBL" id="AGW51292.1"/>
    </source>
</evidence>
<dbReference type="InterPro" id="IPR050408">
    <property type="entry name" value="HGPRT"/>
</dbReference>
<dbReference type="AlphaFoldDB" id="U3PRH7"/>
<dbReference type="GO" id="GO:0000166">
    <property type="term" value="F:nucleotide binding"/>
    <property type="evidence" value="ECO:0007669"/>
    <property type="project" value="UniProtKB-KW"/>
</dbReference>
<comment type="subcellular location">
    <subcellularLocation>
        <location evidence="2 13">Cytoplasm</location>
    </subcellularLocation>
</comment>
<evidence type="ECO:0000256" key="1">
    <source>
        <dbReference type="ARBA" id="ARBA00001946"/>
    </source>
</evidence>
<evidence type="ECO:0000256" key="7">
    <source>
        <dbReference type="ARBA" id="ARBA00022676"/>
    </source>
</evidence>
<dbReference type="InterPro" id="IPR000836">
    <property type="entry name" value="PRTase_dom"/>
</dbReference>
<dbReference type="PANTHER" id="PTHR43340:SF1">
    <property type="entry name" value="HYPOXANTHINE PHOSPHORIBOSYLTRANSFERASE"/>
    <property type="match status" value="1"/>
</dbReference>
<dbReference type="GO" id="GO:0006166">
    <property type="term" value="P:purine ribonucleoside salvage"/>
    <property type="evidence" value="ECO:0007669"/>
    <property type="project" value="UniProtKB-KW"/>
</dbReference>
<dbReference type="InterPro" id="IPR029057">
    <property type="entry name" value="PRTase-like"/>
</dbReference>
<sequence length="232" mass="26628">MAPPEDCMVDYGKGKERKEPMYIADDAFYSASDFIVPSHYRPYIEKILLPHGLVVDRVEKLAMDIHQHYFQKELHLLCVLKGSRGFFTLLINFLNKMQKYNGAFSSAPPYMEHYIRLKSYRNDSSQGKLQIIGDDLSALKGKHVLIVEDIIDTGYTLTQFGSTIKEYCPKSLKVASLLEKRTTRSNGFKGDFVAFSVADHYIVGFCYDFNEMFRDFDHVSVLSEAARKEFSV</sequence>
<keyword evidence="12 13" id="KW-0460">Magnesium</keyword>
<organism evidence="15">
    <name type="scientific">Sarcocystis falcatula</name>
    <dbReference type="NCBI Taxonomy" id="32593"/>
    <lineage>
        <taxon>Eukaryota</taxon>
        <taxon>Sar</taxon>
        <taxon>Alveolata</taxon>
        <taxon>Apicomplexa</taxon>
        <taxon>Conoidasida</taxon>
        <taxon>Coccidia</taxon>
        <taxon>Eucoccidiorida</taxon>
        <taxon>Eimeriorina</taxon>
        <taxon>Sarcocystidae</taxon>
        <taxon>Sarcocystis</taxon>
    </lineage>
</organism>
<dbReference type="GO" id="GO:0004422">
    <property type="term" value="F:hypoxanthine phosphoribosyltransferase activity"/>
    <property type="evidence" value="ECO:0007669"/>
    <property type="project" value="InterPro"/>
</dbReference>
<dbReference type="EC" id="2.4.2.8" evidence="5 13"/>
<gene>
    <name evidence="15" type="primary">HXGPRT</name>
</gene>
<dbReference type="CDD" id="cd06223">
    <property type="entry name" value="PRTases_typeI"/>
    <property type="match status" value="1"/>
</dbReference>
<evidence type="ECO:0000259" key="14">
    <source>
        <dbReference type="Pfam" id="PF00156"/>
    </source>
</evidence>
<evidence type="ECO:0000256" key="6">
    <source>
        <dbReference type="ARBA" id="ARBA00022490"/>
    </source>
</evidence>
<dbReference type="InterPro" id="IPR005904">
    <property type="entry name" value="Hxn_phspho_trans"/>
</dbReference>
<dbReference type="GO" id="GO:0006178">
    <property type="term" value="P:guanine salvage"/>
    <property type="evidence" value="ECO:0007669"/>
    <property type="project" value="TreeGrafter"/>
</dbReference>
<name>U3PRH7_SARFA</name>
<dbReference type="SUPFAM" id="SSF53271">
    <property type="entry name" value="PRTase-like"/>
    <property type="match status" value="1"/>
</dbReference>
<dbReference type="GO" id="GO:0032263">
    <property type="term" value="P:GMP salvage"/>
    <property type="evidence" value="ECO:0007669"/>
    <property type="project" value="TreeGrafter"/>
</dbReference>
<dbReference type="GO" id="GO:0032264">
    <property type="term" value="P:IMP salvage"/>
    <property type="evidence" value="ECO:0007669"/>
    <property type="project" value="UniProtKB-UniPathway"/>
</dbReference>
<keyword evidence="11 13" id="KW-0547">Nucleotide-binding</keyword>
<evidence type="ECO:0000256" key="3">
    <source>
        <dbReference type="ARBA" id="ARBA00004669"/>
    </source>
</evidence>
<evidence type="ECO:0000256" key="9">
    <source>
        <dbReference type="ARBA" id="ARBA00022723"/>
    </source>
</evidence>
<feature type="domain" description="Phosphoribosyltransferase" evidence="14">
    <location>
        <begin position="48"/>
        <end position="209"/>
    </location>
</feature>
<comment type="pathway">
    <text evidence="3 13">Purine metabolism; IMP biosynthesis via salvage pathway; IMP from hypoxanthine: step 1/1.</text>
</comment>
<evidence type="ECO:0000256" key="2">
    <source>
        <dbReference type="ARBA" id="ARBA00004496"/>
    </source>
</evidence>
<dbReference type="UniPathway" id="UPA00591">
    <property type="reaction ID" value="UER00648"/>
</dbReference>
<evidence type="ECO:0000256" key="10">
    <source>
        <dbReference type="ARBA" id="ARBA00022726"/>
    </source>
</evidence>
<dbReference type="Pfam" id="PF00156">
    <property type="entry name" value="Pribosyltran"/>
    <property type="match status" value="1"/>
</dbReference>
<dbReference type="EMBL" id="KF406341">
    <property type="protein sequence ID" value="AGW51292.1"/>
    <property type="molecule type" value="mRNA"/>
</dbReference>
<dbReference type="GO" id="GO:0000287">
    <property type="term" value="F:magnesium ion binding"/>
    <property type="evidence" value="ECO:0007669"/>
    <property type="project" value="TreeGrafter"/>
</dbReference>
<dbReference type="GO" id="GO:0005829">
    <property type="term" value="C:cytosol"/>
    <property type="evidence" value="ECO:0007669"/>
    <property type="project" value="TreeGrafter"/>
</dbReference>
<dbReference type="NCBIfam" id="TIGR01203">
    <property type="entry name" value="HGPRTase"/>
    <property type="match status" value="1"/>
</dbReference>
<proteinExistence type="evidence at transcript level"/>
<comment type="similarity">
    <text evidence="4 13">Belongs to the purine/pyrimidine phosphoribosyltransferase family.</text>
</comment>
<keyword evidence="6 13" id="KW-0963">Cytoplasm</keyword>
<keyword evidence="8 13" id="KW-0808">Transferase</keyword>
<dbReference type="Gene3D" id="3.40.50.2020">
    <property type="match status" value="1"/>
</dbReference>
<keyword evidence="9 13" id="KW-0479">Metal-binding</keyword>
<evidence type="ECO:0000256" key="4">
    <source>
        <dbReference type="ARBA" id="ARBA00008391"/>
    </source>
</evidence>
<evidence type="ECO:0000256" key="11">
    <source>
        <dbReference type="ARBA" id="ARBA00022741"/>
    </source>
</evidence>
<comment type="cofactor">
    <cofactor evidence="1 13">
        <name>Mg(2+)</name>
        <dbReference type="ChEBI" id="CHEBI:18420"/>
    </cofactor>
</comment>
<dbReference type="PANTHER" id="PTHR43340">
    <property type="entry name" value="HYPOXANTHINE-GUANINE PHOSPHORIBOSYLTRANSFERASE"/>
    <property type="match status" value="1"/>
</dbReference>
<protein>
    <recommendedName>
        <fullName evidence="5 13">Hypoxanthine phosphoribosyltransferase</fullName>
        <ecNumber evidence="5 13">2.4.2.8</ecNumber>
    </recommendedName>
</protein>
<accession>U3PRH7</accession>
<evidence type="ECO:0000256" key="5">
    <source>
        <dbReference type="ARBA" id="ARBA00011895"/>
    </source>
</evidence>
<keyword evidence="7 13" id="KW-0328">Glycosyltransferase</keyword>
<evidence type="ECO:0000256" key="13">
    <source>
        <dbReference type="RuleBase" id="RU364099"/>
    </source>
</evidence>
<comment type="catalytic activity">
    <reaction evidence="13">
        <text>IMP + diphosphate = hypoxanthine + 5-phospho-alpha-D-ribose 1-diphosphate</text>
        <dbReference type="Rhea" id="RHEA:17973"/>
        <dbReference type="ChEBI" id="CHEBI:17368"/>
        <dbReference type="ChEBI" id="CHEBI:33019"/>
        <dbReference type="ChEBI" id="CHEBI:58017"/>
        <dbReference type="ChEBI" id="CHEBI:58053"/>
        <dbReference type="EC" id="2.4.2.8"/>
    </reaction>
</comment>
<dbReference type="GO" id="GO:0046100">
    <property type="term" value="P:hypoxanthine metabolic process"/>
    <property type="evidence" value="ECO:0007669"/>
    <property type="project" value="TreeGrafter"/>
</dbReference>